<dbReference type="Proteomes" id="UP000664096">
    <property type="component" value="Unassembled WGS sequence"/>
</dbReference>
<comment type="caution">
    <text evidence="2">The sequence shown here is derived from an EMBL/GenBank/DDBJ whole genome shotgun (WGS) entry which is preliminary data.</text>
</comment>
<accession>A0A939EH68</accession>
<evidence type="ECO:0000313" key="2">
    <source>
        <dbReference type="EMBL" id="MBN9672666.1"/>
    </source>
</evidence>
<dbReference type="InterPro" id="IPR036291">
    <property type="entry name" value="NAD(P)-bd_dom_sf"/>
</dbReference>
<protein>
    <submittedName>
        <fullName evidence="2">CDP-glucose 4,6-dehydratase</fullName>
        <ecNumber evidence="2">4.2.1.45</ecNumber>
    </submittedName>
</protein>
<evidence type="ECO:0000313" key="3">
    <source>
        <dbReference type="Proteomes" id="UP000664096"/>
    </source>
</evidence>
<dbReference type="SUPFAM" id="SSF51735">
    <property type="entry name" value="NAD(P)-binding Rossmann-fold domains"/>
    <property type="match status" value="1"/>
</dbReference>
<dbReference type="GO" id="GO:0047733">
    <property type="term" value="F:CDP-glucose 4,6-dehydratase activity"/>
    <property type="evidence" value="ECO:0007669"/>
    <property type="project" value="UniProtKB-EC"/>
</dbReference>
<dbReference type="RefSeq" id="WP_207142528.1">
    <property type="nucleotide sequence ID" value="NZ_JAEKJZ010000005.1"/>
</dbReference>
<organism evidence="2 3">
    <name type="scientific">Roseibium aggregatum</name>
    <dbReference type="NCBI Taxonomy" id="187304"/>
    <lineage>
        <taxon>Bacteria</taxon>
        <taxon>Pseudomonadati</taxon>
        <taxon>Pseudomonadota</taxon>
        <taxon>Alphaproteobacteria</taxon>
        <taxon>Hyphomicrobiales</taxon>
        <taxon>Stappiaceae</taxon>
        <taxon>Roseibium</taxon>
    </lineage>
</organism>
<name>A0A939EH68_9HYPH</name>
<gene>
    <name evidence="2" type="primary">rfbG</name>
    <name evidence="2" type="ORF">JF539_20090</name>
</gene>
<dbReference type="Gene3D" id="3.90.25.10">
    <property type="entry name" value="UDP-galactose 4-epimerase, domain 1"/>
    <property type="match status" value="1"/>
</dbReference>
<reference evidence="2" key="1">
    <citation type="submission" date="2020-12" db="EMBL/GenBank/DDBJ databases">
        <title>Oil enriched cultivation method for isolating marine PHA-producing bacteria.</title>
        <authorList>
            <person name="Zheng W."/>
            <person name="Yu S."/>
            <person name="Huang Y."/>
        </authorList>
    </citation>
    <scope>NUCLEOTIDE SEQUENCE</scope>
    <source>
        <strain evidence="2">SY-2-12</strain>
    </source>
</reference>
<dbReference type="Pfam" id="PF16363">
    <property type="entry name" value="GDP_Man_Dehyd"/>
    <property type="match status" value="1"/>
</dbReference>
<dbReference type="NCBIfam" id="TIGR02622">
    <property type="entry name" value="CDP_4_6_dhtase"/>
    <property type="match status" value="1"/>
</dbReference>
<dbReference type="EC" id="4.2.1.45" evidence="2"/>
<dbReference type="AlphaFoldDB" id="A0A939EH68"/>
<proteinExistence type="predicted"/>
<dbReference type="Gene3D" id="3.40.50.720">
    <property type="entry name" value="NAD(P)-binding Rossmann-like Domain"/>
    <property type="match status" value="1"/>
</dbReference>
<sequence>MGFWQGKKVLVTGHTGFKGAWLSELLLGRGADVHGIALPPEDDASLYGQLKLDTRMSGTFHDIRDAAGVLREVATFKPDIVLHLAAQALVRRSYKDPVGNWATNVMGTVHLLDALHRLERPVTAIVVTTDKVYENNEWAYAYRETDPLGGYDPYSASKAATELVSASWRRSFGENGLKIATARAGNVIGGGDWAEDRLVPDIIRALRDGKPIKIRNPASIRPWQHVLDPLNGYLTLAERLHGAEDGSFQSGYNFGPEPADIFSVRKLAETILNHWPGEWIDASDPQAVHEAGRLSLSIDKARCELDWAPVWRFDDAIRQTVDWYRSVADGADPLEITRAQIAAFEAAG</sequence>
<evidence type="ECO:0000259" key="1">
    <source>
        <dbReference type="Pfam" id="PF16363"/>
    </source>
</evidence>
<feature type="domain" description="NAD(P)-binding" evidence="1">
    <location>
        <begin position="10"/>
        <end position="320"/>
    </location>
</feature>
<dbReference type="InterPro" id="IPR013445">
    <property type="entry name" value="CDP_4_6_deHydtase"/>
</dbReference>
<dbReference type="EMBL" id="JAEKJZ010000005">
    <property type="protein sequence ID" value="MBN9672666.1"/>
    <property type="molecule type" value="Genomic_DNA"/>
</dbReference>
<dbReference type="InterPro" id="IPR016040">
    <property type="entry name" value="NAD(P)-bd_dom"/>
</dbReference>
<dbReference type="PANTHER" id="PTHR43000">
    <property type="entry name" value="DTDP-D-GLUCOSE 4,6-DEHYDRATASE-RELATED"/>
    <property type="match status" value="1"/>
</dbReference>
<keyword evidence="2" id="KW-0456">Lyase</keyword>